<dbReference type="SUPFAM" id="SSF48652">
    <property type="entry name" value="Tetraspanin"/>
    <property type="match status" value="1"/>
</dbReference>
<evidence type="ECO:0000313" key="7">
    <source>
        <dbReference type="Proteomes" id="UP001152622"/>
    </source>
</evidence>
<evidence type="ECO:0000313" key="6">
    <source>
        <dbReference type="EMBL" id="KAJ8363406.1"/>
    </source>
</evidence>
<dbReference type="Pfam" id="PF00335">
    <property type="entry name" value="Tetraspanin"/>
    <property type="match status" value="1"/>
</dbReference>
<evidence type="ECO:0000256" key="1">
    <source>
        <dbReference type="ARBA" id="ARBA00004141"/>
    </source>
</evidence>
<evidence type="ECO:0000256" key="4">
    <source>
        <dbReference type="ARBA" id="ARBA00023136"/>
    </source>
</evidence>
<reference evidence="6" key="1">
    <citation type="journal article" date="2023" name="Science">
        <title>Genome structures resolve the early diversification of teleost fishes.</title>
        <authorList>
            <person name="Parey E."/>
            <person name="Louis A."/>
            <person name="Montfort J."/>
            <person name="Bouchez O."/>
            <person name="Roques C."/>
            <person name="Iampietro C."/>
            <person name="Lluch J."/>
            <person name="Castinel A."/>
            <person name="Donnadieu C."/>
            <person name="Desvignes T."/>
            <person name="Floi Bucao C."/>
            <person name="Jouanno E."/>
            <person name="Wen M."/>
            <person name="Mejri S."/>
            <person name="Dirks R."/>
            <person name="Jansen H."/>
            <person name="Henkel C."/>
            <person name="Chen W.J."/>
            <person name="Zahm M."/>
            <person name="Cabau C."/>
            <person name="Klopp C."/>
            <person name="Thompson A.W."/>
            <person name="Robinson-Rechavi M."/>
            <person name="Braasch I."/>
            <person name="Lecointre G."/>
            <person name="Bobe J."/>
            <person name="Postlethwait J.H."/>
            <person name="Berthelot C."/>
            <person name="Roest Crollius H."/>
            <person name="Guiguen Y."/>
        </authorList>
    </citation>
    <scope>NUCLEOTIDE SEQUENCE</scope>
    <source>
        <strain evidence="6">WJC10195</strain>
    </source>
</reference>
<sequence>MNPDLTGLWNTTMDGLDCCGFYNYTDFTDSPSYNDNGMAYPEQCCLKGICDLDNASNANVTGCLPKLVELIDENIIIIGAVALGIAALEIAAMAASMSMYRKIGSKSR</sequence>
<keyword evidence="7" id="KW-1185">Reference proteome</keyword>
<protein>
    <recommendedName>
        <fullName evidence="8">Tetraspanin</fullName>
    </recommendedName>
</protein>
<comment type="subcellular location">
    <subcellularLocation>
        <location evidence="1">Membrane</location>
        <topology evidence="1">Multi-pass membrane protein</topology>
    </subcellularLocation>
</comment>
<keyword evidence="3 5" id="KW-1133">Transmembrane helix</keyword>
<evidence type="ECO:0000256" key="2">
    <source>
        <dbReference type="ARBA" id="ARBA00022692"/>
    </source>
</evidence>
<gene>
    <name evidence="6" type="ORF">SKAU_G00122370</name>
</gene>
<proteinExistence type="predicted"/>
<dbReference type="GO" id="GO:0016020">
    <property type="term" value="C:membrane"/>
    <property type="evidence" value="ECO:0007669"/>
    <property type="project" value="UniProtKB-SubCell"/>
</dbReference>
<name>A0A9Q1FPB0_SYNKA</name>
<dbReference type="Proteomes" id="UP001152622">
    <property type="component" value="Chromosome 4"/>
</dbReference>
<keyword evidence="2 5" id="KW-0812">Transmembrane</keyword>
<evidence type="ECO:0000256" key="5">
    <source>
        <dbReference type="SAM" id="Phobius"/>
    </source>
</evidence>
<evidence type="ECO:0000256" key="3">
    <source>
        <dbReference type="ARBA" id="ARBA00022989"/>
    </source>
</evidence>
<feature type="transmembrane region" description="Helical" evidence="5">
    <location>
        <begin position="75"/>
        <end position="100"/>
    </location>
</feature>
<dbReference type="InterPro" id="IPR008952">
    <property type="entry name" value="Tetraspanin_EC2_sf"/>
</dbReference>
<dbReference type="AlphaFoldDB" id="A0A9Q1FPB0"/>
<dbReference type="InterPro" id="IPR018499">
    <property type="entry name" value="Tetraspanin/Peripherin"/>
</dbReference>
<dbReference type="OrthoDB" id="10033535at2759"/>
<organism evidence="6 7">
    <name type="scientific">Synaphobranchus kaupii</name>
    <name type="common">Kaup's arrowtooth eel</name>
    <dbReference type="NCBI Taxonomy" id="118154"/>
    <lineage>
        <taxon>Eukaryota</taxon>
        <taxon>Metazoa</taxon>
        <taxon>Chordata</taxon>
        <taxon>Craniata</taxon>
        <taxon>Vertebrata</taxon>
        <taxon>Euteleostomi</taxon>
        <taxon>Actinopterygii</taxon>
        <taxon>Neopterygii</taxon>
        <taxon>Teleostei</taxon>
        <taxon>Anguilliformes</taxon>
        <taxon>Synaphobranchidae</taxon>
        <taxon>Synaphobranchus</taxon>
    </lineage>
</organism>
<accession>A0A9Q1FPB0</accession>
<evidence type="ECO:0008006" key="8">
    <source>
        <dbReference type="Google" id="ProtNLM"/>
    </source>
</evidence>
<dbReference type="Gene3D" id="1.10.1450.10">
    <property type="entry name" value="Tetraspanin"/>
    <property type="match status" value="1"/>
</dbReference>
<keyword evidence="4 5" id="KW-0472">Membrane</keyword>
<dbReference type="EMBL" id="JAINUF010000004">
    <property type="protein sequence ID" value="KAJ8363406.1"/>
    <property type="molecule type" value="Genomic_DNA"/>
</dbReference>
<comment type="caution">
    <text evidence="6">The sequence shown here is derived from an EMBL/GenBank/DDBJ whole genome shotgun (WGS) entry which is preliminary data.</text>
</comment>